<accession>A0A8S5VE48</accession>
<evidence type="ECO:0000313" key="1">
    <source>
        <dbReference type="EMBL" id="DAG04997.1"/>
    </source>
</evidence>
<protein>
    <submittedName>
        <fullName evidence="1">Uncharacterized protein</fullName>
    </submittedName>
</protein>
<name>A0A8S5VE48_9CAUD</name>
<proteinExistence type="predicted"/>
<sequence>MVFLHHKIPHLWFTQYNSNCRFNHKSNGATLNHASGPWRDRMSAIRVSKFPLGCGELQSTETSRR</sequence>
<reference evidence="1" key="1">
    <citation type="journal article" date="2021" name="Proc. Natl. Acad. Sci. U.S.A.">
        <title>A Catalog of Tens of Thousands of Viruses from Human Metagenomes Reveals Hidden Associations with Chronic Diseases.</title>
        <authorList>
            <person name="Tisza M.J."/>
            <person name="Buck C.B."/>
        </authorList>
    </citation>
    <scope>NUCLEOTIDE SEQUENCE</scope>
    <source>
        <strain evidence="1">Ctnhb8</strain>
    </source>
</reference>
<organism evidence="1">
    <name type="scientific">Myoviridae sp. ctnhb8</name>
    <dbReference type="NCBI Taxonomy" id="2825171"/>
    <lineage>
        <taxon>Viruses</taxon>
        <taxon>Duplodnaviria</taxon>
        <taxon>Heunggongvirae</taxon>
        <taxon>Uroviricota</taxon>
        <taxon>Caudoviricetes</taxon>
    </lineage>
</organism>
<dbReference type="EMBL" id="BK016247">
    <property type="protein sequence ID" value="DAG04997.1"/>
    <property type="molecule type" value="Genomic_DNA"/>
</dbReference>